<dbReference type="InterPro" id="IPR019734">
    <property type="entry name" value="TPR_rpt"/>
</dbReference>
<reference evidence="1 2" key="1">
    <citation type="submission" date="2012-06" db="EMBL/GenBank/DDBJ databases">
        <title>The complete chromosome of genome of Turneriella parva DSM 21527.</title>
        <authorList>
            <consortium name="US DOE Joint Genome Institute (JGI-PGF)"/>
            <person name="Lucas S."/>
            <person name="Han J."/>
            <person name="Lapidus A."/>
            <person name="Bruce D."/>
            <person name="Goodwin L."/>
            <person name="Pitluck S."/>
            <person name="Peters L."/>
            <person name="Kyrpides N."/>
            <person name="Mavromatis K."/>
            <person name="Ivanova N."/>
            <person name="Mikhailova N."/>
            <person name="Chertkov O."/>
            <person name="Detter J.C."/>
            <person name="Tapia R."/>
            <person name="Han C."/>
            <person name="Land M."/>
            <person name="Hauser L."/>
            <person name="Markowitz V."/>
            <person name="Cheng J.-F."/>
            <person name="Hugenholtz P."/>
            <person name="Woyke T."/>
            <person name="Wu D."/>
            <person name="Gronow S."/>
            <person name="Wellnitz S."/>
            <person name="Brambilla E."/>
            <person name="Klenk H.-P."/>
            <person name="Eisen J.A."/>
        </authorList>
    </citation>
    <scope>NUCLEOTIDE SEQUENCE [LARGE SCALE GENOMIC DNA]</scope>
    <source>
        <strain evidence="2">ATCC BAA-1111 / DSM 21527 / NCTC 11395 / H</strain>
    </source>
</reference>
<dbReference type="InterPro" id="IPR011990">
    <property type="entry name" value="TPR-like_helical_dom_sf"/>
</dbReference>
<dbReference type="SUPFAM" id="SSF48452">
    <property type="entry name" value="TPR-like"/>
    <property type="match status" value="1"/>
</dbReference>
<keyword evidence="2" id="KW-1185">Reference proteome</keyword>
<evidence type="ECO:0000313" key="2">
    <source>
        <dbReference type="Proteomes" id="UP000006048"/>
    </source>
</evidence>
<gene>
    <name evidence="1" type="ordered locus">Turpa_0958</name>
</gene>
<dbReference type="Proteomes" id="UP000006048">
    <property type="component" value="Chromosome"/>
</dbReference>
<protein>
    <submittedName>
        <fullName evidence="1">Uncharacterized protein</fullName>
    </submittedName>
</protein>
<dbReference type="EMBL" id="CP002959">
    <property type="protein sequence ID" value="AFM11607.1"/>
    <property type="molecule type" value="Genomic_DNA"/>
</dbReference>
<evidence type="ECO:0000313" key="1">
    <source>
        <dbReference type="EMBL" id="AFM11607.1"/>
    </source>
</evidence>
<name>I4B2V0_TURPD</name>
<dbReference type="HOGENOM" id="CLU_1467621_0_0_12"/>
<dbReference type="KEGG" id="tpx:Turpa_0958"/>
<dbReference type="OrthoDB" id="1668776at2"/>
<dbReference type="RefSeq" id="WP_014802125.1">
    <property type="nucleotide sequence ID" value="NC_018020.1"/>
</dbReference>
<sequence length="184" mass="20866">MKRSAVWAVTGFILTFSLRGQSYELKPEKEAIAKIEAAAASADNATLVSECDRLLENHHISAYAWFLCGKHLLSVKTNDLKLARAYTRTAYVRLEKATRDFKRTGKQLYLALDGEQYMGLAAMLLGDLDRAQVHFRSVLARDNRMASAWYNLGVIYELKGLNEESMRSFDRYLRVVGASKESEF</sequence>
<dbReference type="AlphaFoldDB" id="I4B2V0"/>
<dbReference type="Gene3D" id="1.25.40.10">
    <property type="entry name" value="Tetratricopeptide repeat domain"/>
    <property type="match status" value="1"/>
</dbReference>
<organism evidence="1 2">
    <name type="scientific">Turneriella parva (strain ATCC BAA-1111 / DSM 21527 / NCTC 11395 / H)</name>
    <name type="common">Leptospira parva</name>
    <dbReference type="NCBI Taxonomy" id="869212"/>
    <lineage>
        <taxon>Bacteria</taxon>
        <taxon>Pseudomonadati</taxon>
        <taxon>Spirochaetota</taxon>
        <taxon>Spirochaetia</taxon>
        <taxon>Leptospirales</taxon>
        <taxon>Leptospiraceae</taxon>
        <taxon>Turneriella</taxon>
    </lineage>
</organism>
<accession>I4B2V0</accession>
<proteinExistence type="predicted"/>
<dbReference type="STRING" id="869212.Turpa_0958"/>
<dbReference type="Pfam" id="PF13181">
    <property type="entry name" value="TPR_8"/>
    <property type="match status" value="1"/>
</dbReference>